<comment type="caution">
    <text evidence="1">The sequence shown here is derived from an EMBL/GenBank/DDBJ whole genome shotgun (WGS) entry which is preliminary data.</text>
</comment>
<dbReference type="AlphaFoldDB" id="A0A0A3YH04"/>
<reference evidence="1 2" key="1">
    <citation type="submission" date="2014-09" db="EMBL/GenBank/DDBJ databases">
        <title>Draft genome of Bradyrhizobium japonicum Is-34.</title>
        <authorList>
            <person name="Tsurumaru H."/>
            <person name="Yamakawa T."/>
            <person name="Hashimoto S."/>
            <person name="Okizaki K."/>
            <person name="Kanesaki Y."/>
            <person name="Yoshikawa H."/>
            <person name="Yajima S."/>
        </authorList>
    </citation>
    <scope>NUCLEOTIDE SEQUENCE [LARGE SCALE GENOMIC DNA]</scope>
    <source>
        <strain evidence="1 2">Is-34</strain>
    </source>
</reference>
<sequence>MPRAKARAAAIMREYHSAEAELVGKAVVLMDGIAGTVEGLFLDEAHGLRLSVAGHPGKWPVSKIKFVQK</sequence>
<organism evidence="1 2">
    <name type="scientific">Bradyrhizobium japonicum</name>
    <dbReference type="NCBI Taxonomy" id="375"/>
    <lineage>
        <taxon>Bacteria</taxon>
        <taxon>Pseudomonadati</taxon>
        <taxon>Pseudomonadota</taxon>
        <taxon>Alphaproteobacteria</taxon>
        <taxon>Hyphomicrobiales</taxon>
        <taxon>Nitrobacteraceae</taxon>
        <taxon>Bradyrhizobium</taxon>
    </lineage>
</organism>
<dbReference type="EMBL" id="JRPN01000085">
    <property type="protein sequence ID" value="KGT72963.1"/>
    <property type="molecule type" value="Genomic_DNA"/>
</dbReference>
<dbReference type="Proteomes" id="UP000030377">
    <property type="component" value="Unassembled WGS sequence"/>
</dbReference>
<name>A0A0A3YH04_BRAJP</name>
<evidence type="ECO:0000313" key="1">
    <source>
        <dbReference type="EMBL" id="KGT72963.1"/>
    </source>
</evidence>
<protein>
    <submittedName>
        <fullName evidence="1">Photosystem reaction center subunit H</fullName>
    </submittedName>
</protein>
<proteinExistence type="predicted"/>
<evidence type="ECO:0000313" key="2">
    <source>
        <dbReference type="Proteomes" id="UP000030377"/>
    </source>
</evidence>
<gene>
    <name evidence="1" type="ORF">MA20_47185</name>
</gene>
<accession>A0A0A3YH04</accession>